<accession>N1PHT3</accession>
<keyword evidence="3" id="KW-1185">Reference proteome</keyword>
<name>N1PHT3_DOTSN</name>
<feature type="region of interest" description="Disordered" evidence="1">
    <location>
        <begin position="1"/>
        <end position="44"/>
    </location>
</feature>
<reference evidence="3" key="1">
    <citation type="journal article" date="2012" name="PLoS Genet.">
        <title>The genomes of the fungal plant pathogens Cladosporium fulvum and Dothistroma septosporum reveal adaptation to different hosts and lifestyles but also signatures of common ancestry.</title>
        <authorList>
            <person name="de Wit P.J.G.M."/>
            <person name="van der Burgt A."/>
            <person name="Oekmen B."/>
            <person name="Stergiopoulos I."/>
            <person name="Abd-Elsalam K.A."/>
            <person name="Aerts A.L."/>
            <person name="Bahkali A.H."/>
            <person name="Beenen H.G."/>
            <person name="Chettri P."/>
            <person name="Cox M.P."/>
            <person name="Datema E."/>
            <person name="de Vries R.P."/>
            <person name="Dhillon B."/>
            <person name="Ganley A.R."/>
            <person name="Griffiths S.A."/>
            <person name="Guo Y."/>
            <person name="Hamelin R.C."/>
            <person name="Henrissat B."/>
            <person name="Kabir M.S."/>
            <person name="Jashni M.K."/>
            <person name="Kema G."/>
            <person name="Klaubauf S."/>
            <person name="Lapidus A."/>
            <person name="Levasseur A."/>
            <person name="Lindquist E."/>
            <person name="Mehrabi R."/>
            <person name="Ohm R.A."/>
            <person name="Owen T.J."/>
            <person name="Salamov A."/>
            <person name="Schwelm A."/>
            <person name="Schijlen E."/>
            <person name="Sun H."/>
            <person name="van den Burg H.A."/>
            <person name="van Ham R.C.H.J."/>
            <person name="Zhang S."/>
            <person name="Goodwin S.B."/>
            <person name="Grigoriev I.V."/>
            <person name="Collemare J."/>
            <person name="Bradshaw R.E."/>
        </authorList>
    </citation>
    <scope>NUCLEOTIDE SEQUENCE [LARGE SCALE GENOMIC DNA]</scope>
    <source>
        <strain evidence="3">NZE10 / CBS 128990</strain>
    </source>
</reference>
<evidence type="ECO:0000313" key="2">
    <source>
        <dbReference type="EMBL" id="EME41942.1"/>
    </source>
</evidence>
<dbReference type="EMBL" id="KB446542">
    <property type="protein sequence ID" value="EME41942.1"/>
    <property type="molecule type" value="Genomic_DNA"/>
</dbReference>
<protein>
    <submittedName>
        <fullName evidence="2">Uncharacterized protein</fullName>
    </submittedName>
</protein>
<gene>
    <name evidence="2" type="ORF">DOTSEDRAFT_37234</name>
</gene>
<evidence type="ECO:0000313" key="3">
    <source>
        <dbReference type="Proteomes" id="UP000016933"/>
    </source>
</evidence>
<evidence type="ECO:0000256" key="1">
    <source>
        <dbReference type="SAM" id="MobiDB-lite"/>
    </source>
</evidence>
<feature type="compositionally biased region" description="Basic and acidic residues" evidence="1">
    <location>
        <begin position="1"/>
        <end position="10"/>
    </location>
</feature>
<reference evidence="2 3" key="2">
    <citation type="journal article" date="2012" name="PLoS Pathog.">
        <title>Diverse lifestyles and strategies of plant pathogenesis encoded in the genomes of eighteen Dothideomycetes fungi.</title>
        <authorList>
            <person name="Ohm R.A."/>
            <person name="Feau N."/>
            <person name="Henrissat B."/>
            <person name="Schoch C.L."/>
            <person name="Horwitz B.A."/>
            <person name="Barry K.W."/>
            <person name="Condon B.J."/>
            <person name="Copeland A.C."/>
            <person name="Dhillon B."/>
            <person name="Glaser F."/>
            <person name="Hesse C.N."/>
            <person name="Kosti I."/>
            <person name="LaButti K."/>
            <person name="Lindquist E.A."/>
            <person name="Lucas S."/>
            <person name="Salamov A.A."/>
            <person name="Bradshaw R.E."/>
            <person name="Ciuffetti L."/>
            <person name="Hamelin R.C."/>
            <person name="Kema G.H.J."/>
            <person name="Lawrence C."/>
            <person name="Scott J.A."/>
            <person name="Spatafora J.W."/>
            <person name="Turgeon B.G."/>
            <person name="de Wit P.J.G.M."/>
            <person name="Zhong S."/>
            <person name="Goodwin S.B."/>
            <person name="Grigoriev I.V."/>
        </authorList>
    </citation>
    <scope>NUCLEOTIDE SEQUENCE [LARGE SCALE GENOMIC DNA]</scope>
    <source>
        <strain evidence="3">NZE10 / CBS 128990</strain>
    </source>
</reference>
<dbReference type="AlphaFoldDB" id="N1PHT3"/>
<sequence length="111" mass="12932">MQIRESHSKPDGQNTTGLSDSRFHRIVSQHQHDKHNDLPRPQLNFADSESRQSSYFSNISLVEIIDVEPNKQSISTFEDDNDDVKGDRVSSKPVARFMAWFMRCLCMCFRR</sequence>
<proteinExistence type="predicted"/>
<organism evidence="2 3">
    <name type="scientific">Dothistroma septosporum (strain NZE10 / CBS 128990)</name>
    <name type="common">Red band needle blight fungus</name>
    <name type="synonym">Mycosphaerella pini</name>
    <dbReference type="NCBI Taxonomy" id="675120"/>
    <lineage>
        <taxon>Eukaryota</taxon>
        <taxon>Fungi</taxon>
        <taxon>Dikarya</taxon>
        <taxon>Ascomycota</taxon>
        <taxon>Pezizomycotina</taxon>
        <taxon>Dothideomycetes</taxon>
        <taxon>Dothideomycetidae</taxon>
        <taxon>Mycosphaerellales</taxon>
        <taxon>Mycosphaerellaceae</taxon>
        <taxon>Dothistroma</taxon>
    </lineage>
</organism>
<dbReference type="HOGENOM" id="CLU_2158309_0_0_1"/>
<dbReference type="OMA" id="MQIRESH"/>
<dbReference type="Proteomes" id="UP000016933">
    <property type="component" value="Unassembled WGS sequence"/>
</dbReference>